<dbReference type="InterPro" id="IPR022385">
    <property type="entry name" value="Rhs_assc_core"/>
</dbReference>
<dbReference type="InterPro" id="IPR050708">
    <property type="entry name" value="T6SS_VgrG/RHS"/>
</dbReference>
<comment type="caution">
    <text evidence="1">The sequence shown here is derived from an EMBL/GenBank/DDBJ whole genome shotgun (WGS) entry which is preliminary data.</text>
</comment>
<proteinExistence type="predicted"/>
<reference evidence="1" key="1">
    <citation type="submission" date="2023-05" db="EMBL/GenBank/DDBJ databases">
        <authorList>
            <person name="Zhang X."/>
        </authorList>
    </citation>
    <scope>NUCLEOTIDE SEQUENCE</scope>
    <source>
        <strain evidence="1">BD1B2-1</strain>
    </source>
</reference>
<name>A0AAE3UG14_9BACT</name>
<dbReference type="RefSeq" id="WP_314510662.1">
    <property type="nucleotide sequence ID" value="NZ_JASJOU010000003.1"/>
</dbReference>
<evidence type="ECO:0000313" key="1">
    <source>
        <dbReference type="EMBL" id="MDJ1501168.1"/>
    </source>
</evidence>
<evidence type="ECO:0000313" key="2">
    <source>
        <dbReference type="Proteomes" id="UP001232063"/>
    </source>
</evidence>
<dbReference type="EMBL" id="JASJOU010000003">
    <property type="protein sequence ID" value="MDJ1501168.1"/>
    <property type="molecule type" value="Genomic_DNA"/>
</dbReference>
<dbReference type="Proteomes" id="UP001232063">
    <property type="component" value="Unassembled WGS sequence"/>
</dbReference>
<gene>
    <name evidence="1" type="ORF">QNI22_10940</name>
</gene>
<dbReference type="PANTHER" id="PTHR32305">
    <property type="match status" value="1"/>
</dbReference>
<sequence length="1551" mass="170874">MYKYIKMPDKVVKVVIWLFVLVCVNVQFASAQWIDMTWTGGNTVYPCLDSDVTLTWNPGQQTSVPTLNWYYGPITPEVDYHILSDSRNTERVIRFLKPGTYYISAGGTSIEVFIPESPVITLTATKQTANPYEAVTLTASGGNTYTWRAGNVELNEHDYQITVSPEQTTTYTVIGTGLGACPGIKSVTITVNQSTDPYNWTQATVYGETFVEEPTSGGVSPGNYGDDVFYLATAFTLPQGDNPLIINANSQKKIYVSNDKITVKKGLLSIAAGGSLEMRIDALSGTTPEIKPGTRTEVADSRNYSDGMGRITQSQSKDVTRNELIVGQTLYDQYALPAIQTLSAPVGQGGFRYVTNFVTYGGAPYNFTHFDQTHVNSPLAVDNTNPNTLGVYYSSQNVREPLVATTRFPYARTYVDPKGNVSRTSIAGDQHRMGNGHETRSAVVPLLNDLDNHYLKVRNLFVATDPAASLLYKGVKSVSIDINGRESISFTDTDGKLLATCRTDASFPAREISGNITGGSDAYYLDVHIPNTDAQTVLTIQWGNVRIYSQLDGSVISESATGNLALAPGFYRIESLGGTQTIRYSVKYGEFSYQIYDDIGRQLASIAPKGVDLSTIPTSKNELSFVTTFETAANGDMTKASLVDEGTTEYVYRRDGTLRFSQNAQQKLENKFSYINYDRIGRVLQSGVYTSVTPFNATDPFEVQLQAQLTGFATILEDRTRSGGLDPVRCSETTNTYYDIPATDVPGGRVQRFTLGAASKTSNVNVTTWYSYDELGQKEWMIQDIAGLGVKIIDYRYDRNGNLREVAYQRDTPSERFSHYYTYDADMRLLQVHTSRDNGLSKKLQATYLYYLHGPLKRVEIADKLQGIDYVYTIQGWLKSINHVDKAKDPGKDGTGTSEFAPDVFGMNLEYFAGDYTGANSPIASMPVEGTDYYSGRLKAMSWHTQKPTVVTGTMTPAQAAALEAPTMQAYTYDTRYQLTQARWGGIDFTKATNGQNAFVETNLFRETITGYDVHGNILGLIRTDQNGNEKHNFTYIYENNGKSNKLSRVDKVVKDQNGNSTIGGTYANYAYDAIGQLIGQEKGANSEALSHYLEYDAFGLVVAVYDKPKTDPSRQKKVSYTYDEAGLRVKKINHVTNITTYYVGGVIYDNTNTSTVTLKEIPIEGAGRIGVYRVVDSQYTYELSDHLGNVRAVISETKSSGKADVLEYSDYYAMGGIARRDGTVGYRYGYQGQYAELEQETGWNAFELRMYDPVIGRWVSPDPYGQYDSPYVGMGNDWPNGTDPDGGFFGPGPAVGTIGSGTAAATGGVGSAMFAMGQAVNSGMSAAASVLQGAYNSAWHAVGIGPQYDNYSFRQKVARLDAQFAEGAREPMTKFGRGIASFSPVEHVINIGTGIHHDENLWGEPMEGWIDYAHEGLGVIPSSNVYVKAGKTVISQSLNFAKKARALGKLTWAVRYYKDHKRRMEAIDHIWIRHSHGSTYSDVSRFSSAFKTKNQIKGLVTQAWVKAGKPLNTFVYDLGRVIGTKVDGVTPTTKIMVYMENGAVRSAHPW</sequence>
<dbReference type="PANTHER" id="PTHR32305:SF15">
    <property type="entry name" value="PROTEIN RHSA-RELATED"/>
    <property type="match status" value="1"/>
</dbReference>
<accession>A0AAE3UG14</accession>
<dbReference type="Gene3D" id="2.180.10.10">
    <property type="entry name" value="RHS repeat-associated core"/>
    <property type="match status" value="1"/>
</dbReference>
<organism evidence="1 2">
    <name type="scientific">Xanthocytophaga agilis</name>
    <dbReference type="NCBI Taxonomy" id="3048010"/>
    <lineage>
        <taxon>Bacteria</taxon>
        <taxon>Pseudomonadati</taxon>
        <taxon>Bacteroidota</taxon>
        <taxon>Cytophagia</taxon>
        <taxon>Cytophagales</taxon>
        <taxon>Rhodocytophagaceae</taxon>
        <taxon>Xanthocytophaga</taxon>
    </lineage>
</organism>
<protein>
    <submittedName>
        <fullName evidence="1">RHS repeat-associated core domain-containing protein</fullName>
    </submittedName>
</protein>
<keyword evidence="2" id="KW-1185">Reference proteome</keyword>
<dbReference type="NCBIfam" id="TIGR03696">
    <property type="entry name" value="Rhs_assc_core"/>
    <property type="match status" value="1"/>
</dbReference>